<gene>
    <name evidence="2" type="ORF">PCG10_010121</name>
</gene>
<organism evidence="2 3">
    <name type="scientific">Penicillium crustosum</name>
    <name type="common">Blue mold fungus</name>
    <dbReference type="NCBI Taxonomy" id="36656"/>
    <lineage>
        <taxon>Eukaryota</taxon>
        <taxon>Fungi</taxon>
        <taxon>Dikarya</taxon>
        <taxon>Ascomycota</taxon>
        <taxon>Pezizomycotina</taxon>
        <taxon>Eurotiomycetes</taxon>
        <taxon>Eurotiomycetidae</taxon>
        <taxon>Eurotiales</taxon>
        <taxon>Aspergillaceae</taxon>
        <taxon>Penicillium</taxon>
    </lineage>
</organism>
<keyword evidence="1" id="KW-0472">Membrane</keyword>
<sequence>MFLVRRVPEVPLMSESHAAESSIDIATKPKYRVRIHPSLKGPRPIFLNEAADESIVWLATDLWNRNTLLTYYCSDSMAAVKIIHHTKSAYLSLHQIVERSGHKGNWANRNRGVVLVFCIVFLVVVGIIALFAYRRMLQRKANKESYETTSD</sequence>
<dbReference type="EMBL" id="JAAOZQ010000089">
    <property type="protein sequence ID" value="KAF7519259.1"/>
    <property type="molecule type" value="Genomic_DNA"/>
</dbReference>
<proteinExistence type="predicted"/>
<evidence type="ECO:0000313" key="2">
    <source>
        <dbReference type="EMBL" id="KAF7519259.1"/>
    </source>
</evidence>
<evidence type="ECO:0000256" key="1">
    <source>
        <dbReference type="SAM" id="Phobius"/>
    </source>
</evidence>
<reference evidence="2" key="1">
    <citation type="submission" date="2020-02" db="EMBL/GenBank/DDBJ databases">
        <authorList>
            <person name="Lichtner F.J."/>
        </authorList>
    </citation>
    <scope>NUCLEOTIDE SEQUENCE</scope>
    <source>
        <strain evidence="2">G10</strain>
    </source>
</reference>
<accession>A0A9P5GFB6</accession>
<comment type="caution">
    <text evidence="2">The sequence shown here is derived from an EMBL/GenBank/DDBJ whole genome shotgun (WGS) entry which is preliminary data.</text>
</comment>
<keyword evidence="1" id="KW-0812">Transmembrane</keyword>
<keyword evidence="3" id="KW-1185">Reference proteome</keyword>
<feature type="transmembrane region" description="Helical" evidence="1">
    <location>
        <begin position="113"/>
        <end position="133"/>
    </location>
</feature>
<keyword evidence="1" id="KW-1133">Transmembrane helix</keyword>
<dbReference type="OrthoDB" id="5402816at2759"/>
<name>A0A9P5GFB6_PENCR</name>
<protein>
    <submittedName>
        <fullName evidence="2">Uncharacterized protein</fullName>
    </submittedName>
</protein>
<evidence type="ECO:0000313" key="3">
    <source>
        <dbReference type="Proteomes" id="UP000701341"/>
    </source>
</evidence>
<dbReference type="AlphaFoldDB" id="A0A9P5GFB6"/>
<dbReference type="Proteomes" id="UP000701341">
    <property type="component" value="Unassembled WGS sequence"/>
</dbReference>